<dbReference type="InterPro" id="IPR010730">
    <property type="entry name" value="HET"/>
</dbReference>
<dbReference type="EMBL" id="CP042190">
    <property type="protein sequence ID" value="QDS71508.1"/>
    <property type="molecule type" value="Genomic_DNA"/>
</dbReference>
<feature type="domain" description="Protein kinase" evidence="3">
    <location>
        <begin position="233"/>
        <end position="611"/>
    </location>
</feature>
<gene>
    <name evidence="4" type="ORF">FKW77_004827</name>
</gene>
<name>A0A517L796_9PEZI</name>
<feature type="compositionally biased region" description="Polar residues" evidence="2">
    <location>
        <begin position="32"/>
        <end position="48"/>
    </location>
</feature>
<evidence type="ECO:0000313" key="4">
    <source>
        <dbReference type="EMBL" id="QDS71508.1"/>
    </source>
</evidence>
<dbReference type="InterPro" id="IPR001245">
    <property type="entry name" value="Ser-Thr/Tyr_kinase_cat_dom"/>
</dbReference>
<dbReference type="PROSITE" id="PS50011">
    <property type="entry name" value="PROTEIN_KINASE_DOM"/>
    <property type="match status" value="1"/>
</dbReference>
<proteinExistence type="predicted"/>
<dbReference type="GO" id="GO:0005524">
    <property type="term" value="F:ATP binding"/>
    <property type="evidence" value="ECO:0007669"/>
    <property type="project" value="UniProtKB-UniRule"/>
</dbReference>
<dbReference type="InterPro" id="IPR017441">
    <property type="entry name" value="Protein_kinase_ATP_BS"/>
</dbReference>
<sequence length="1340" mass="150249">MTGWLQYFGGRRSTNSRNDPASPPESQDRTTHNTGNARNTVQAFTPTRSSSISSDDSATLLEDFKTELNRAMPRIELDKVCRYLPKNSLLNIVTRRRLEQILPNADVDLIDFIVNNAKKLFIITINSIPPSDVTAMMREFKVHGLHDSRLPIDEINEICNAVPRRRGHDPPCGSAGESYCSSHEYDLDAFHHFPWTSTNRDHFCEYQWRLLVPDFTMKTFERFEPNRILSILKRDPKPVGGGHFSQVYRAELLADHQDHVPVQNDRITVAIKEMIHLTDPPDYNVETEWLREAEAMKEINKLEDEHITRGLAAFTQNKKYYLVFEWADGNLRDFWEENSESQLTESKVTEFIFQLKGLCDGLDKIHNSQKPSILRSRTGLSSPNLSGAEDGPIVPIIPLKYLAASPSVPTPRDTSFASPPLAIRPVPPTDSGTTLISAPSIDDSNWRHGDLKPDNILVFKKPAKWIGTLKLADLGRAKKHMHKTQFRALQQQNTEEKWSTRQYEPPEAYTASGEARSRLWDIWSMGCIMFESILWLLYGNKVKLSFETETTQRTPEETMYYTPGDTSAGRRTATVNKLTTDCIAHMIRHDPECQSDTAIGDMLVLIRDKLLVVDLPEVGKDESTCRATAKILMERMDIIYHDTKAKTTYTFKGADRANVKPPPQAPDNTTKIAVRHGATLAIPSDSGRLAVPVRTMKDTYTHAFRDAWEYPPDDTFAGRILKQQSTILQSLIPETPSRLCLSCCNHDFYSSQLKISAQVSTFRSRAQSCDLCKLLTQCVEGRGYPEAANLSFDRANSGLRLDGTGLPILSICRINEIPGLSPSNSAYIRMGLATLPPVGSPAQFRLMGSWLRDCNENHGDTCPSNAAFVLPSRLIDVGIDPPSPSVYIVEKEKLEALLNGEEDLRLKYTAFSHPWGKVEDKNKHFLANRGNIDKFTTDGILVEDLPQTFKDAVTISRGLGIQYLWIDSLCILQGPDGDFDQESKLMDAVFHSAYCVIAAASAVGTSSTVLSSRSAADTVVVPATRNGVQHSLYIRKSVDDFQADVLDAPLSKRGWVLQERALARRTIFFSNNQVYWECADGIRCETLTKLKNSKVAFLGDSNFPTYALKSTKGEDVSKGGQIFLYESLYAQYSTLNFTYAADRSVAILGLEQRLARAFNDHGEHGVFQRHLERGLMWRRGQDSEGRAIQKLTRILNTNDDGRGKKSPTWSWMAYEGGISFIAIEGRSLDWERGPKRLSWPIGVTDGNMRLKGIGKPFDLSVPNDTIIWDYGEKPQNALLKCVVLGRARGTEESIVDKKHYVLIIALTTVSDGGETLYERVGVGFLLGGCIHSEEEDVVIV</sequence>
<evidence type="ECO:0000256" key="1">
    <source>
        <dbReference type="PROSITE-ProRule" id="PRU10141"/>
    </source>
</evidence>
<dbReference type="PANTHER" id="PTHR33112:SF10">
    <property type="entry name" value="TOL"/>
    <property type="match status" value="1"/>
</dbReference>
<feature type="binding site" evidence="1">
    <location>
        <position position="272"/>
    </location>
    <ligand>
        <name>ATP</name>
        <dbReference type="ChEBI" id="CHEBI:30616"/>
    </ligand>
</feature>
<protein>
    <recommendedName>
        <fullName evidence="3">Protein kinase domain-containing protein</fullName>
    </recommendedName>
</protein>
<dbReference type="PANTHER" id="PTHR33112">
    <property type="entry name" value="DOMAIN PROTEIN, PUTATIVE-RELATED"/>
    <property type="match status" value="1"/>
</dbReference>
<keyword evidence="1" id="KW-0067">ATP-binding</keyword>
<dbReference type="Pfam" id="PF06985">
    <property type="entry name" value="HET"/>
    <property type="match status" value="1"/>
</dbReference>
<accession>A0A517L796</accession>
<reference evidence="4 5" key="1">
    <citation type="submission" date="2019-07" db="EMBL/GenBank/DDBJ databases">
        <title>Finished genome of Venturia effusa.</title>
        <authorList>
            <person name="Young C.A."/>
            <person name="Cox M.P."/>
            <person name="Ganley A.R.D."/>
            <person name="David W.J."/>
        </authorList>
    </citation>
    <scope>NUCLEOTIDE SEQUENCE [LARGE SCALE GENOMIC DNA]</scope>
    <source>
        <strain evidence="5">albino</strain>
    </source>
</reference>
<evidence type="ECO:0000313" key="5">
    <source>
        <dbReference type="Proteomes" id="UP000316270"/>
    </source>
</evidence>
<dbReference type="InterPro" id="IPR000719">
    <property type="entry name" value="Prot_kinase_dom"/>
</dbReference>
<dbReference type="Proteomes" id="UP000316270">
    <property type="component" value="Chromosome 6"/>
</dbReference>
<dbReference type="GO" id="GO:0004672">
    <property type="term" value="F:protein kinase activity"/>
    <property type="evidence" value="ECO:0007669"/>
    <property type="project" value="InterPro"/>
</dbReference>
<dbReference type="Pfam" id="PF07714">
    <property type="entry name" value="PK_Tyr_Ser-Thr"/>
    <property type="match status" value="1"/>
</dbReference>
<feature type="region of interest" description="Disordered" evidence="2">
    <location>
        <begin position="1"/>
        <end position="56"/>
    </location>
</feature>
<dbReference type="OrthoDB" id="4062651at2759"/>
<dbReference type="STRING" id="50376.A0A517L796"/>
<evidence type="ECO:0000256" key="2">
    <source>
        <dbReference type="SAM" id="MobiDB-lite"/>
    </source>
</evidence>
<dbReference type="Pfam" id="PF00069">
    <property type="entry name" value="Pkinase"/>
    <property type="match status" value="1"/>
</dbReference>
<keyword evidence="5" id="KW-1185">Reference proteome</keyword>
<dbReference type="PROSITE" id="PS00107">
    <property type="entry name" value="PROTEIN_KINASE_ATP"/>
    <property type="match status" value="1"/>
</dbReference>
<dbReference type="Gene3D" id="1.10.510.10">
    <property type="entry name" value="Transferase(Phosphotransferase) domain 1"/>
    <property type="match status" value="2"/>
</dbReference>
<organism evidence="4 5">
    <name type="scientific">Venturia effusa</name>
    <dbReference type="NCBI Taxonomy" id="50376"/>
    <lineage>
        <taxon>Eukaryota</taxon>
        <taxon>Fungi</taxon>
        <taxon>Dikarya</taxon>
        <taxon>Ascomycota</taxon>
        <taxon>Pezizomycotina</taxon>
        <taxon>Dothideomycetes</taxon>
        <taxon>Pleosporomycetidae</taxon>
        <taxon>Venturiales</taxon>
        <taxon>Venturiaceae</taxon>
        <taxon>Venturia</taxon>
    </lineage>
</organism>
<keyword evidence="1" id="KW-0547">Nucleotide-binding</keyword>
<dbReference type="InterPro" id="IPR011009">
    <property type="entry name" value="Kinase-like_dom_sf"/>
</dbReference>
<evidence type="ECO:0000259" key="3">
    <source>
        <dbReference type="PROSITE" id="PS50011"/>
    </source>
</evidence>
<dbReference type="SUPFAM" id="SSF56112">
    <property type="entry name" value="Protein kinase-like (PK-like)"/>
    <property type="match status" value="1"/>
</dbReference>
<dbReference type="SMART" id="SM00220">
    <property type="entry name" value="S_TKc"/>
    <property type="match status" value="1"/>
</dbReference>